<reference evidence="3" key="1">
    <citation type="submission" date="2016-10" db="EMBL/GenBank/DDBJ databases">
        <authorList>
            <person name="Varghese N."/>
            <person name="Submissions S."/>
        </authorList>
    </citation>
    <scope>NUCLEOTIDE SEQUENCE [LARGE SCALE GENOMIC DNA]</scope>
    <source>
        <strain evidence="3">CGMCC 4.2126</strain>
    </source>
</reference>
<name>A0A1I4AND3_9ACTN</name>
<dbReference type="Pfam" id="PF05598">
    <property type="entry name" value="DUF772"/>
    <property type="match status" value="1"/>
</dbReference>
<feature type="domain" description="Transposase InsH N-terminal" evidence="1">
    <location>
        <begin position="66"/>
        <end position="141"/>
    </location>
</feature>
<evidence type="ECO:0000259" key="1">
    <source>
        <dbReference type="Pfam" id="PF05598"/>
    </source>
</evidence>
<dbReference type="InterPro" id="IPR008490">
    <property type="entry name" value="Transposase_InsH_N"/>
</dbReference>
<evidence type="ECO:0000313" key="3">
    <source>
        <dbReference type="Proteomes" id="UP000199111"/>
    </source>
</evidence>
<dbReference type="AlphaFoldDB" id="A0A1I4AND3"/>
<proteinExistence type="predicted"/>
<sequence length="236" mass="25599">MADSGGDHRLTWRSGGTLFQTVCGGGSAMSLRPRPAGEVPESTVRVARAAFPKGCLAIRIRDELGPLFEDEQFAEAFPARGGPGLSPGILALVSVLQFAEGLSDRQAADAVHGRIDWKYGLALELTDAGFDFSVLSEFRDRLIACGIEQRVLDTLLERCSHLHRDQPHPPGRLVDRHPTRPYLYLAPDPTCLRSRPGRLMPIGQQSPSGPGGIASRSWGCERPVVSPGVLRFSMHP</sequence>
<accession>A0A1I4AND3</accession>
<evidence type="ECO:0000313" key="2">
    <source>
        <dbReference type="EMBL" id="SFK58015.1"/>
    </source>
</evidence>
<keyword evidence="3" id="KW-1185">Reference proteome</keyword>
<dbReference type="Proteomes" id="UP000199111">
    <property type="component" value="Unassembled WGS sequence"/>
</dbReference>
<organism evidence="2 3">
    <name type="scientific">Streptosporangium canum</name>
    <dbReference type="NCBI Taxonomy" id="324952"/>
    <lineage>
        <taxon>Bacteria</taxon>
        <taxon>Bacillati</taxon>
        <taxon>Actinomycetota</taxon>
        <taxon>Actinomycetes</taxon>
        <taxon>Streptosporangiales</taxon>
        <taxon>Streptosporangiaceae</taxon>
        <taxon>Streptosporangium</taxon>
    </lineage>
</organism>
<gene>
    <name evidence="2" type="ORF">SAMN05216275_1292</name>
</gene>
<protein>
    <submittedName>
        <fullName evidence="2">Transposase</fullName>
    </submittedName>
</protein>
<dbReference type="EMBL" id="FOQY01000029">
    <property type="protein sequence ID" value="SFK58015.1"/>
    <property type="molecule type" value="Genomic_DNA"/>
</dbReference>